<dbReference type="AlphaFoldDB" id="A0A8C3SVI0"/>
<dbReference type="SUPFAM" id="SSF81321">
    <property type="entry name" value="Family A G protein-coupled receptor-like"/>
    <property type="match status" value="1"/>
</dbReference>
<organism evidence="11 12">
    <name type="scientific">Chelydra serpentina</name>
    <name type="common">Snapping turtle</name>
    <name type="synonym">Testudo serpentina</name>
    <dbReference type="NCBI Taxonomy" id="8475"/>
    <lineage>
        <taxon>Eukaryota</taxon>
        <taxon>Metazoa</taxon>
        <taxon>Chordata</taxon>
        <taxon>Craniata</taxon>
        <taxon>Vertebrata</taxon>
        <taxon>Euteleostomi</taxon>
        <taxon>Archelosauria</taxon>
        <taxon>Testudinata</taxon>
        <taxon>Testudines</taxon>
        <taxon>Cryptodira</taxon>
        <taxon>Durocryptodira</taxon>
        <taxon>Americhelydia</taxon>
        <taxon>Chelydroidea</taxon>
        <taxon>Chelydridae</taxon>
        <taxon>Chelydra</taxon>
    </lineage>
</organism>
<keyword evidence="4 8" id="KW-0297">G-protein coupled receptor</keyword>
<evidence type="ECO:0000256" key="3">
    <source>
        <dbReference type="ARBA" id="ARBA00022989"/>
    </source>
</evidence>
<dbReference type="InterPro" id="IPR017452">
    <property type="entry name" value="GPCR_Rhodpsn_7TM"/>
</dbReference>
<protein>
    <recommendedName>
        <fullName evidence="10">G-protein coupled receptors family 1 profile domain-containing protein</fullName>
    </recommendedName>
</protein>
<keyword evidence="2 8" id="KW-0812">Transmembrane</keyword>
<feature type="transmembrane region" description="Helical" evidence="9">
    <location>
        <begin position="66"/>
        <end position="87"/>
    </location>
</feature>
<accession>A0A8C3SVI0</accession>
<evidence type="ECO:0000313" key="12">
    <source>
        <dbReference type="Proteomes" id="UP000694403"/>
    </source>
</evidence>
<evidence type="ECO:0000256" key="7">
    <source>
        <dbReference type="ARBA" id="ARBA00023224"/>
    </source>
</evidence>
<evidence type="ECO:0000256" key="9">
    <source>
        <dbReference type="SAM" id="Phobius"/>
    </source>
</evidence>
<comment type="similarity">
    <text evidence="8">Belongs to the G-protein coupled receptor 1 family.</text>
</comment>
<evidence type="ECO:0000313" key="11">
    <source>
        <dbReference type="Ensembl" id="ENSCSRP00000019127.1"/>
    </source>
</evidence>
<keyword evidence="5 9" id="KW-0472">Membrane</keyword>
<dbReference type="PANTHER" id="PTHR24243">
    <property type="entry name" value="G-PROTEIN COUPLED RECEPTOR"/>
    <property type="match status" value="1"/>
</dbReference>
<feature type="domain" description="G-protein coupled receptors family 1 profile" evidence="10">
    <location>
        <begin position="78"/>
        <end position="289"/>
    </location>
</feature>
<dbReference type="PROSITE" id="PS50262">
    <property type="entry name" value="G_PROTEIN_RECEP_F1_2"/>
    <property type="match status" value="1"/>
</dbReference>
<dbReference type="PRINTS" id="PR00237">
    <property type="entry name" value="GPCRRHODOPSN"/>
</dbReference>
<keyword evidence="7 8" id="KW-0807">Transducer</keyword>
<evidence type="ECO:0000256" key="5">
    <source>
        <dbReference type="ARBA" id="ARBA00023136"/>
    </source>
</evidence>
<dbReference type="GO" id="GO:0004930">
    <property type="term" value="F:G protein-coupled receptor activity"/>
    <property type="evidence" value="ECO:0007669"/>
    <property type="project" value="UniProtKB-KW"/>
</dbReference>
<evidence type="ECO:0000256" key="4">
    <source>
        <dbReference type="ARBA" id="ARBA00023040"/>
    </source>
</evidence>
<dbReference type="PANTHER" id="PTHR24243:SF207">
    <property type="entry name" value="PYROKININ-1 RECEPTOR-LIKE"/>
    <property type="match status" value="1"/>
</dbReference>
<dbReference type="Gene3D" id="1.20.1070.10">
    <property type="entry name" value="Rhodopsin 7-helix transmembrane proteins"/>
    <property type="match status" value="1"/>
</dbReference>
<dbReference type="GO" id="GO:0005886">
    <property type="term" value="C:plasma membrane"/>
    <property type="evidence" value="ECO:0007669"/>
    <property type="project" value="TreeGrafter"/>
</dbReference>
<keyword evidence="3 9" id="KW-1133">Transmembrane helix</keyword>
<keyword evidence="12" id="KW-1185">Reference proteome</keyword>
<sequence>MAPSSSTNGSEPLGAGASDCLGYLTAQNRSARNSTAGARVTQPDPQHLLIGAQQQEPDYVAIPVTVFYSLLFVFGLLANGLSVLALLRSGRMRASAVRFYLLSLAAADVLMLLTVPVTLYRYFWQYYPWALSDAVCKLYFMARQLCCAAIVAFTTERYVAICHPMWAVTGLRPARMAYLLALIWLLALVSSAPLTVVYGQASACVLDYTSTRREKSVFLSTVCEMLEPEPYVIYKSIIEARSVLCFLLPLAAIVTFHLLIFQVSSEHLGLDSQSCRTPGAPGQAPAVSG</sequence>
<proteinExistence type="inferred from homology"/>
<dbReference type="Ensembl" id="ENSCSRT00000019998.1">
    <property type="protein sequence ID" value="ENSCSRP00000019127.1"/>
    <property type="gene ID" value="ENSCSRG00000014593.1"/>
</dbReference>
<feature type="transmembrane region" description="Helical" evidence="9">
    <location>
        <begin position="176"/>
        <end position="198"/>
    </location>
</feature>
<feature type="transmembrane region" description="Helical" evidence="9">
    <location>
        <begin position="99"/>
        <end position="123"/>
    </location>
</feature>
<evidence type="ECO:0000256" key="6">
    <source>
        <dbReference type="ARBA" id="ARBA00023170"/>
    </source>
</evidence>
<reference evidence="11" key="2">
    <citation type="submission" date="2025-09" db="UniProtKB">
        <authorList>
            <consortium name="Ensembl"/>
        </authorList>
    </citation>
    <scope>IDENTIFICATION</scope>
</reference>
<evidence type="ECO:0000259" key="10">
    <source>
        <dbReference type="PROSITE" id="PS50262"/>
    </source>
</evidence>
<reference evidence="11" key="1">
    <citation type="submission" date="2025-08" db="UniProtKB">
        <authorList>
            <consortium name="Ensembl"/>
        </authorList>
    </citation>
    <scope>IDENTIFICATION</scope>
</reference>
<feature type="transmembrane region" description="Helical" evidence="9">
    <location>
        <begin position="243"/>
        <end position="263"/>
    </location>
</feature>
<evidence type="ECO:0000256" key="2">
    <source>
        <dbReference type="ARBA" id="ARBA00022692"/>
    </source>
</evidence>
<dbReference type="InterPro" id="IPR000276">
    <property type="entry name" value="GPCR_Rhodpsn"/>
</dbReference>
<comment type="subcellular location">
    <subcellularLocation>
        <location evidence="1">Membrane</location>
        <topology evidence="1">Multi-pass membrane protein</topology>
    </subcellularLocation>
</comment>
<evidence type="ECO:0000256" key="1">
    <source>
        <dbReference type="ARBA" id="ARBA00004141"/>
    </source>
</evidence>
<dbReference type="Proteomes" id="UP000694403">
    <property type="component" value="Unplaced"/>
</dbReference>
<dbReference type="PROSITE" id="PS00237">
    <property type="entry name" value="G_PROTEIN_RECEP_F1_1"/>
    <property type="match status" value="1"/>
</dbReference>
<name>A0A8C3SVI0_CHESE</name>
<evidence type="ECO:0000256" key="8">
    <source>
        <dbReference type="RuleBase" id="RU000688"/>
    </source>
</evidence>
<keyword evidence="6 8" id="KW-0675">Receptor</keyword>
<dbReference type="Pfam" id="PF00001">
    <property type="entry name" value="7tm_1"/>
    <property type="match status" value="1"/>
</dbReference>